<accession>A0A927GLB2</accession>
<evidence type="ECO:0000256" key="1">
    <source>
        <dbReference type="ARBA" id="ARBA00004141"/>
    </source>
</evidence>
<sequence length="125" mass="13144">MTARLLLQLAALLGGLGVAIGAFGAHALHDTLVKAGRLDTFETAVRYQFFHVLALLAIGVLWAARPELQTLGTTGWLWLGGIAIFSGSLYSLCFTGITKLGAVAPIGGLLLMAGWLSLVLALRKL</sequence>
<dbReference type="GO" id="GO:0005886">
    <property type="term" value="C:plasma membrane"/>
    <property type="evidence" value="ECO:0007669"/>
    <property type="project" value="TreeGrafter"/>
</dbReference>
<evidence type="ECO:0000256" key="2">
    <source>
        <dbReference type="ARBA" id="ARBA00009694"/>
    </source>
</evidence>
<organism evidence="7 8">
    <name type="scientific">Hymenobacter montanus</name>
    <dbReference type="NCBI Taxonomy" id="2771359"/>
    <lineage>
        <taxon>Bacteria</taxon>
        <taxon>Pseudomonadati</taxon>
        <taxon>Bacteroidota</taxon>
        <taxon>Cytophagia</taxon>
        <taxon>Cytophagales</taxon>
        <taxon>Hymenobacteraceae</taxon>
        <taxon>Hymenobacter</taxon>
    </lineage>
</organism>
<dbReference type="EMBL" id="JACXAD010000026">
    <property type="protein sequence ID" value="MBD2770004.1"/>
    <property type="molecule type" value="Genomic_DNA"/>
</dbReference>
<keyword evidence="5 6" id="KW-0472">Membrane</keyword>
<feature type="transmembrane region" description="Helical" evidence="6">
    <location>
        <begin position="76"/>
        <end position="97"/>
    </location>
</feature>
<dbReference type="Pfam" id="PF04241">
    <property type="entry name" value="DUF423"/>
    <property type="match status" value="1"/>
</dbReference>
<keyword evidence="8" id="KW-1185">Reference proteome</keyword>
<reference evidence="7" key="1">
    <citation type="submission" date="2020-09" db="EMBL/GenBank/DDBJ databases">
        <authorList>
            <person name="Kim M.K."/>
        </authorList>
    </citation>
    <scope>NUCLEOTIDE SEQUENCE</scope>
    <source>
        <strain evidence="7">BT664</strain>
    </source>
</reference>
<evidence type="ECO:0000256" key="4">
    <source>
        <dbReference type="ARBA" id="ARBA00022989"/>
    </source>
</evidence>
<dbReference type="PANTHER" id="PTHR43461">
    <property type="entry name" value="TRANSMEMBRANE PROTEIN 256"/>
    <property type="match status" value="1"/>
</dbReference>
<evidence type="ECO:0000256" key="3">
    <source>
        <dbReference type="ARBA" id="ARBA00022692"/>
    </source>
</evidence>
<comment type="caution">
    <text evidence="7">The sequence shown here is derived from an EMBL/GenBank/DDBJ whole genome shotgun (WGS) entry which is preliminary data.</text>
</comment>
<comment type="similarity">
    <text evidence="2">Belongs to the UPF0382 family.</text>
</comment>
<dbReference type="RefSeq" id="WP_191006810.1">
    <property type="nucleotide sequence ID" value="NZ_JACXAD010000026.1"/>
</dbReference>
<dbReference type="AlphaFoldDB" id="A0A927GLB2"/>
<comment type="subcellular location">
    <subcellularLocation>
        <location evidence="1">Membrane</location>
        <topology evidence="1">Multi-pass membrane protein</topology>
    </subcellularLocation>
</comment>
<name>A0A927GLB2_9BACT</name>
<protein>
    <submittedName>
        <fullName evidence="7">DUF423 domain-containing protein</fullName>
    </submittedName>
</protein>
<evidence type="ECO:0000313" key="8">
    <source>
        <dbReference type="Proteomes" id="UP000612233"/>
    </source>
</evidence>
<keyword evidence="4 6" id="KW-1133">Transmembrane helix</keyword>
<evidence type="ECO:0000256" key="6">
    <source>
        <dbReference type="SAM" id="Phobius"/>
    </source>
</evidence>
<feature type="transmembrane region" description="Helical" evidence="6">
    <location>
        <begin position="103"/>
        <end position="122"/>
    </location>
</feature>
<feature type="transmembrane region" description="Helical" evidence="6">
    <location>
        <begin position="45"/>
        <end position="64"/>
    </location>
</feature>
<dbReference type="InterPro" id="IPR006696">
    <property type="entry name" value="DUF423"/>
</dbReference>
<dbReference type="PANTHER" id="PTHR43461:SF1">
    <property type="entry name" value="TRANSMEMBRANE PROTEIN 256"/>
    <property type="match status" value="1"/>
</dbReference>
<evidence type="ECO:0000256" key="5">
    <source>
        <dbReference type="ARBA" id="ARBA00023136"/>
    </source>
</evidence>
<dbReference type="Proteomes" id="UP000612233">
    <property type="component" value="Unassembled WGS sequence"/>
</dbReference>
<keyword evidence="3 6" id="KW-0812">Transmembrane</keyword>
<evidence type="ECO:0000313" key="7">
    <source>
        <dbReference type="EMBL" id="MBD2770004.1"/>
    </source>
</evidence>
<proteinExistence type="inferred from homology"/>
<gene>
    <name evidence="7" type="ORF">IC235_19120</name>
</gene>